<accession>A0A9N9MF64</accession>
<dbReference type="Pfam" id="PF09750">
    <property type="entry name" value="DRY_EERY"/>
    <property type="match status" value="1"/>
</dbReference>
<feature type="compositionally biased region" description="Basic residues" evidence="3">
    <location>
        <begin position="439"/>
        <end position="474"/>
    </location>
</feature>
<feature type="compositionally biased region" description="Basic and acidic residues" evidence="3">
    <location>
        <begin position="345"/>
        <end position="359"/>
    </location>
</feature>
<organism evidence="5 6">
    <name type="scientific">Ceutorhynchus assimilis</name>
    <name type="common">cabbage seed weevil</name>
    <dbReference type="NCBI Taxonomy" id="467358"/>
    <lineage>
        <taxon>Eukaryota</taxon>
        <taxon>Metazoa</taxon>
        <taxon>Ecdysozoa</taxon>
        <taxon>Arthropoda</taxon>
        <taxon>Hexapoda</taxon>
        <taxon>Insecta</taxon>
        <taxon>Pterygota</taxon>
        <taxon>Neoptera</taxon>
        <taxon>Endopterygota</taxon>
        <taxon>Coleoptera</taxon>
        <taxon>Polyphaga</taxon>
        <taxon>Cucujiformia</taxon>
        <taxon>Curculionidae</taxon>
        <taxon>Ceutorhynchinae</taxon>
        <taxon>Ceutorhynchus</taxon>
    </lineage>
</organism>
<feature type="compositionally biased region" description="Basic and acidic residues" evidence="3">
    <location>
        <begin position="543"/>
        <end position="557"/>
    </location>
</feature>
<feature type="compositionally biased region" description="Basic residues" evidence="3">
    <location>
        <begin position="360"/>
        <end position="411"/>
    </location>
</feature>
<dbReference type="EMBL" id="OU892287">
    <property type="protein sequence ID" value="CAG9762457.1"/>
    <property type="molecule type" value="Genomic_DNA"/>
</dbReference>
<feature type="region of interest" description="Disordered" evidence="3">
    <location>
        <begin position="240"/>
        <end position="576"/>
    </location>
</feature>
<feature type="compositionally biased region" description="Polar residues" evidence="3">
    <location>
        <begin position="558"/>
        <end position="575"/>
    </location>
</feature>
<name>A0A9N9MF64_9CUCU</name>
<feature type="compositionally biased region" description="Basic residues" evidence="3">
    <location>
        <begin position="699"/>
        <end position="720"/>
    </location>
</feature>
<feature type="compositionally biased region" description="Low complexity" evidence="3">
    <location>
        <begin position="475"/>
        <end position="505"/>
    </location>
</feature>
<feature type="compositionally biased region" description="Acidic residues" evidence="3">
    <location>
        <begin position="174"/>
        <end position="187"/>
    </location>
</feature>
<evidence type="ECO:0000256" key="1">
    <source>
        <dbReference type="ARBA" id="ARBA00022664"/>
    </source>
</evidence>
<keyword evidence="6" id="KW-1185">Reference proteome</keyword>
<dbReference type="PANTHER" id="PTHR13161:SF4">
    <property type="entry name" value="CLK4-ASSOCIATING SERINE_ARGININE RICH PROTEIN"/>
    <property type="match status" value="1"/>
</dbReference>
<evidence type="ECO:0000259" key="4">
    <source>
        <dbReference type="SMART" id="SM01141"/>
    </source>
</evidence>
<dbReference type="SMART" id="SM01141">
    <property type="entry name" value="DRY_EERY"/>
    <property type="match status" value="1"/>
</dbReference>
<dbReference type="GO" id="GO:0008380">
    <property type="term" value="P:RNA splicing"/>
    <property type="evidence" value="ECO:0007669"/>
    <property type="project" value="UniProtKB-KW"/>
</dbReference>
<keyword evidence="2" id="KW-0508">mRNA splicing</keyword>
<feature type="domain" description="Suppressor of white apricot N-terminal" evidence="4">
    <location>
        <begin position="39"/>
        <end position="163"/>
    </location>
</feature>
<feature type="compositionally biased region" description="Basic and acidic residues" evidence="3">
    <location>
        <begin position="721"/>
        <end position="746"/>
    </location>
</feature>
<dbReference type="AlphaFoldDB" id="A0A9N9MF64"/>
<keyword evidence="1" id="KW-0507">mRNA processing</keyword>
<feature type="region of interest" description="Disordered" evidence="3">
    <location>
        <begin position="605"/>
        <end position="746"/>
    </location>
</feature>
<feature type="region of interest" description="Disordered" evidence="3">
    <location>
        <begin position="164"/>
        <end position="187"/>
    </location>
</feature>
<evidence type="ECO:0000256" key="3">
    <source>
        <dbReference type="SAM" id="MobiDB-lite"/>
    </source>
</evidence>
<dbReference type="PANTHER" id="PTHR13161">
    <property type="entry name" value="SPLICING FACTOR SUPPRESSOR OF WHITE APRICOT"/>
    <property type="match status" value="1"/>
</dbReference>
<dbReference type="OrthoDB" id="10070965at2759"/>
<evidence type="ECO:0000313" key="5">
    <source>
        <dbReference type="EMBL" id="CAG9762457.1"/>
    </source>
</evidence>
<dbReference type="Proteomes" id="UP001152799">
    <property type="component" value="Chromosome 11"/>
</dbReference>
<proteinExistence type="predicted"/>
<protein>
    <recommendedName>
        <fullName evidence="4">Suppressor of white apricot N-terminal domain-containing protein</fullName>
    </recommendedName>
</protein>
<sequence length="746" mass="86319">MWHEARRQERKIRGMLVDYRKRAERRRDFYERIKADPTQFLQIHGRQCKIHLDPVIAAAADSAVMMPWQGNENNLIDRFDVRAHLDYIPPVKKDEDSETTQEERYLNYERYRIIAQNAYLSISEEKFLKQLHLEEQFGYTETKTKKESKGTGAAIGFNYEDGTAIGAPLPAPDSPEDNYEDGNSDSDLDVDLAINVSKIDPTQAHEMNKHGQHFGMAGNDFYSFLTNDLEEAESFKLAKEEEHEKALYSGRKSRRERRAHREKRLANRKISPPSYAAKESPSNPSLRDESKSPSRSPSPSPDAGKITYITSFGDDEETPSSSKPTYADKVKYGKPKKTVHNNLVHFDKPSRSISVDRKSSTGRKRSRSSSRSRTSKTRSHKNTQSRSRSPHSKRRRSKSRSRSSYRSRSRSYRIEKNSRSRSRSNRIEKSSRSRSLSVKARKGRSRSRSKRTRSSRSRSRSRKSRSRSRQRPLRRSVSSSSLSTSSSSSISSSSGKSRSKSPMGKSKSRSPVAPAPPIIRYYGRKKSDMSSSESDTSEDDGDYGTKSEHAGSSDSNHRYGNNSGTGTKKPSSSLTVIERLRLKRQALINRQFKKDKIAEVQKIMREKQAQQTREDELREMAIKLRRRQRELRHANDRSSSSDSEKSDLSKKKEASVSPPRNRDRGEYSRSDKDRDREKDNKDDREKRRSSSRDKNRRERSSRHNRSRSRDRSRRSRSRSSRRYDRDRRRSRTPETRESSTRKLVDY</sequence>
<feature type="compositionally biased region" description="Basic and acidic residues" evidence="3">
    <location>
        <begin position="605"/>
        <end position="622"/>
    </location>
</feature>
<reference evidence="5" key="1">
    <citation type="submission" date="2022-01" db="EMBL/GenBank/DDBJ databases">
        <authorList>
            <person name="King R."/>
        </authorList>
    </citation>
    <scope>NUCLEOTIDE SEQUENCE</scope>
</reference>
<evidence type="ECO:0000256" key="2">
    <source>
        <dbReference type="ARBA" id="ARBA00023187"/>
    </source>
</evidence>
<dbReference type="InterPro" id="IPR040397">
    <property type="entry name" value="SWAP"/>
</dbReference>
<evidence type="ECO:0000313" key="6">
    <source>
        <dbReference type="Proteomes" id="UP001152799"/>
    </source>
</evidence>
<dbReference type="GO" id="GO:0006397">
    <property type="term" value="P:mRNA processing"/>
    <property type="evidence" value="ECO:0007669"/>
    <property type="project" value="UniProtKB-KW"/>
</dbReference>
<gene>
    <name evidence="5" type="ORF">CEUTPL_LOCUS3136</name>
</gene>
<feature type="compositionally biased region" description="Basic residues" evidence="3">
    <location>
        <begin position="251"/>
        <end position="267"/>
    </location>
</feature>
<feature type="compositionally biased region" description="Basic and acidic residues" evidence="3">
    <location>
        <begin position="642"/>
        <end position="698"/>
    </location>
</feature>
<dbReference type="InterPro" id="IPR019147">
    <property type="entry name" value="SWAP_N_domain"/>
</dbReference>